<accession>A0A081BAH3</accession>
<reference evidence="2 3" key="1">
    <citation type="submission" date="2014-07" db="EMBL/GenBank/DDBJ databases">
        <title>Tepidicaulis marinum gen. nov., sp. nov., a novel marine bacterium denitrifying nitrate to nitrous oxide strictly under microaerobic conditions.</title>
        <authorList>
            <person name="Takeuchi M."/>
            <person name="Yamagishi T."/>
            <person name="Kamagata Y."/>
            <person name="Oshima K."/>
            <person name="Hattori M."/>
            <person name="Katayama T."/>
            <person name="Hanada S."/>
            <person name="Tamaki H."/>
            <person name="Marumo K."/>
            <person name="Maeda H."/>
            <person name="Nedachi M."/>
            <person name="Iwasaki W."/>
            <person name="Suwa Y."/>
            <person name="Sakata S."/>
        </authorList>
    </citation>
    <scope>NUCLEOTIDE SEQUENCE [LARGE SCALE GENOMIC DNA]</scope>
    <source>
        <strain evidence="2 3">MA2</strain>
    </source>
</reference>
<gene>
    <name evidence="2" type="ORF">M2A_1540</name>
</gene>
<dbReference type="InterPro" id="IPR032820">
    <property type="entry name" value="ATPase_put"/>
</dbReference>
<dbReference type="Pfam" id="PF09527">
    <property type="entry name" value="ATPase_gene1"/>
    <property type="match status" value="1"/>
</dbReference>
<comment type="caution">
    <text evidence="2">The sequence shown here is derived from an EMBL/GenBank/DDBJ whole genome shotgun (WGS) entry which is preliminary data.</text>
</comment>
<dbReference type="EMBL" id="BBIO01000006">
    <property type="protein sequence ID" value="GAK45041.1"/>
    <property type="molecule type" value="Genomic_DNA"/>
</dbReference>
<keyword evidence="1" id="KW-0812">Transmembrane</keyword>
<dbReference type="Proteomes" id="UP000028702">
    <property type="component" value="Unassembled WGS sequence"/>
</dbReference>
<keyword evidence="1" id="KW-1133">Transmembrane helix</keyword>
<organism evidence="2 3">
    <name type="scientific">Tepidicaulis marinus</name>
    <dbReference type="NCBI Taxonomy" id="1333998"/>
    <lineage>
        <taxon>Bacteria</taxon>
        <taxon>Pseudomonadati</taxon>
        <taxon>Pseudomonadota</taxon>
        <taxon>Alphaproteobacteria</taxon>
        <taxon>Hyphomicrobiales</taxon>
        <taxon>Parvibaculaceae</taxon>
        <taxon>Tepidicaulis</taxon>
    </lineage>
</organism>
<dbReference type="eggNOG" id="COG5336">
    <property type="taxonomic scope" value="Bacteria"/>
</dbReference>
<proteinExistence type="predicted"/>
<feature type="transmembrane region" description="Helical" evidence="1">
    <location>
        <begin position="31"/>
        <end position="52"/>
    </location>
</feature>
<evidence type="ECO:0000313" key="2">
    <source>
        <dbReference type="EMBL" id="GAK45041.1"/>
    </source>
</evidence>
<dbReference type="RefSeq" id="WP_045445305.1">
    <property type="nucleotide sequence ID" value="NZ_BBIO01000006.1"/>
</dbReference>
<keyword evidence="1" id="KW-0472">Membrane</keyword>
<dbReference type="InterPro" id="IPR016989">
    <property type="entry name" value="Atp1_alphaprobac"/>
</dbReference>
<dbReference type="STRING" id="1333998.M2A_1540"/>
<evidence type="ECO:0000256" key="1">
    <source>
        <dbReference type="SAM" id="Phobius"/>
    </source>
</evidence>
<evidence type="ECO:0000313" key="3">
    <source>
        <dbReference type="Proteomes" id="UP000028702"/>
    </source>
</evidence>
<protein>
    <submittedName>
        <fullName evidence="2">Conserved protein</fullName>
    </submittedName>
</protein>
<keyword evidence="3" id="KW-1185">Reference proteome</keyword>
<dbReference type="AlphaFoldDB" id="A0A081BAH3"/>
<dbReference type="PIRSF" id="PIRSF032126">
    <property type="entry name" value="F0F1_ATP_synthase_subunit_I"/>
    <property type="match status" value="1"/>
</dbReference>
<feature type="transmembrane region" description="Helical" evidence="1">
    <location>
        <begin position="7"/>
        <end position="25"/>
    </location>
</feature>
<name>A0A081BAH3_9HYPH</name>
<sequence length="78" mass="7995">MGPALRMSTEFIAGVIAGGGLGWFLDKWFETMPLFLIIFLGLGTAAGVVNIIRAANALSTNAGADKGNDQGGSPPAKM</sequence>